<protein>
    <recommendedName>
        <fullName evidence="4">PAS domain S-box/diguanylate cyclase (GGDEF) domain-containing protein</fullName>
    </recommendedName>
</protein>
<sequence length="87" mass="9096">MNPEGMDPASANDVGGPGDTLRPMEALDSDDLRNDDGDEVVDPPERWSSGYSSGAAGVTADGHLEEETLDAKLAAERPDPVAEELAE</sequence>
<dbReference type="OrthoDB" id="4565554at2"/>
<feature type="region of interest" description="Disordered" evidence="1">
    <location>
        <begin position="1"/>
        <end position="87"/>
    </location>
</feature>
<dbReference type="RefSeq" id="WP_003927792.1">
    <property type="nucleotide sequence ID" value="NZ_BCTB01000006.1"/>
</dbReference>
<name>A0A100XCX6_MYCTH</name>
<accession>A0A100XCX6</accession>
<organism evidence="2 3">
    <name type="scientific">Mycolicibacterium thermoresistibile</name>
    <name type="common">Mycobacterium thermoresistibile</name>
    <dbReference type="NCBI Taxonomy" id="1797"/>
    <lineage>
        <taxon>Bacteria</taxon>
        <taxon>Bacillati</taxon>
        <taxon>Actinomycetota</taxon>
        <taxon>Actinomycetes</taxon>
        <taxon>Mycobacteriales</taxon>
        <taxon>Mycobacteriaceae</taxon>
        <taxon>Mycolicibacterium</taxon>
    </lineage>
</organism>
<dbReference type="STRING" id="1797.RMCT_1267"/>
<reference evidence="2 3" key="1">
    <citation type="journal article" date="2016" name="Genome Announc.">
        <title>Draft Genome Sequences of Five Rapidly Growing Mycobacterium Species, M. thermoresistibile, M. fortuitum subsp. acetamidolyticum, M. canariasense, M. brisbanense, and M. novocastrense.</title>
        <authorList>
            <person name="Katahira K."/>
            <person name="Ogura Y."/>
            <person name="Gotoh Y."/>
            <person name="Hayashi T."/>
        </authorList>
    </citation>
    <scope>NUCLEOTIDE SEQUENCE [LARGE SCALE GENOMIC DNA]</scope>
    <source>
        <strain evidence="2 3">JCM6362</strain>
    </source>
</reference>
<dbReference type="AlphaFoldDB" id="A0A100XCX6"/>
<dbReference type="OMA" id="ERWSSGY"/>
<proteinExistence type="predicted"/>
<feature type="compositionally biased region" description="Basic and acidic residues" evidence="1">
    <location>
        <begin position="62"/>
        <end position="80"/>
    </location>
</feature>
<evidence type="ECO:0008006" key="4">
    <source>
        <dbReference type="Google" id="ProtNLM"/>
    </source>
</evidence>
<gene>
    <name evidence="2" type="ORF">RMCT_1267</name>
</gene>
<evidence type="ECO:0000313" key="2">
    <source>
        <dbReference type="EMBL" id="GAT14296.1"/>
    </source>
</evidence>
<dbReference type="EMBL" id="BCTB01000006">
    <property type="protein sequence ID" value="GAT14296.1"/>
    <property type="molecule type" value="Genomic_DNA"/>
</dbReference>
<evidence type="ECO:0000313" key="3">
    <source>
        <dbReference type="Proteomes" id="UP000069654"/>
    </source>
</evidence>
<dbReference type="Proteomes" id="UP000069654">
    <property type="component" value="Unassembled WGS sequence"/>
</dbReference>
<comment type="caution">
    <text evidence="2">The sequence shown here is derived from an EMBL/GenBank/DDBJ whole genome shotgun (WGS) entry which is preliminary data.</text>
</comment>
<evidence type="ECO:0000256" key="1">
    <source>
        <dbReference type="SAM" id="MobiDB-lite"/>
    </source>
</evidence>
<reference evidence="3" key="2">
    <citation type="submission" date="2016-02" db="EMBL/GenBank/DDBJ databases">
        <title>Draft genome sequence of five rapidly growing Mycobacterium species.</title>
        <authorList>
            <person name="Katahira K."/>
            <person name="Gotou Y."/>
            <person name="Iida K."/>
            <person name="Ogura Y."/>
            <person name="Hayashi T."/>
        </authorList>
    </citation>
    <scope>NUCLEOTIDE SEQUENCE [LARGE SCALE GENOMIC DNA]</scope>
    <source>
        <strain evidence="3">JCM6362</strain>
    </source>
</reference>